<gene>
    <name evidence="1" type="ORF">A6V39_03965</name>
</gene>
<sequence>MHTVLNLFFRTMLTGSAGGLAYASTILEVSSDITQNKRFLKSTNLPVNIANISDIEIYEKFYGCKYVFIDSWGDKKIYNSNGFLEKHKEESWKEKMIAVANGYKEDCKRGKVITLSNVKYQGWNGFTVKDPTKSGYSFTYAKLEELKKNKFVYEKITDHE</sequence>
<protein>
    <submittedName>
        <fullName evidence="1">Uncharacterized protein</fullName>
    </submittedName>
</protein>
<evidence type="ECO:0000313" key="1">
    <source>
        <dbReference type="EMBL" id="OAL10044.1"/>
    </source>
</evidence>
<dbReference type="EMBL" id="LWUJ01000012">
    <property type="protein sequence ID" value="OAL10044.1"/>
    <property type="molecule type" value="Genomic_DNA"/>
</dbReference>
<comment type="caution">
    <text evidence="1">The sequence shown here is derived from an EMBL/GenBank/DDBJ whole genome shotgun (WGS) entry which is preliminary data.</text>
</comment>
<name>A0A1A9QD76_9MOLU</name>
<reference evidence="2" key="1">
    <citation type="submission" date="2016-04" db="EMBL/GenBank/DDBJ databases">
        <authorList>
            <person name="Quiroz-Castaneda R.E."/>
            <person name="Martinez-Ocampo F."/>
        </authorList>
    </citation>
    <scope>NUCLEOTIDE SEQUENCE [LARGE SCALE GENOMIC DNA]</scope>
    <source>
        <strain evidence="2">INIFAP01</strain>
    </source>
</reference>
<organism evidence="1 2">
    <name type="scientific">Candidatus Mycoplasma haematobovis</name>
    <dbReference type="NCBI Taxonomy" id="432608"/>
    <lineage>
        <taxon>Bacteria</taxon>
        <taxon>Bacillati</taxon>
        <taxon>Mycoplasmatota</taxon>
        <taxon>Mollicutes</taxon>
        <taxon>Mycoplasmataceae</taxon>
        <taxon>Mycoplasma</taxon>
    </lineage>
</organism>
<accession>A0A1A9QD76</accession>
<keyword evidence="2" id="KW-1185">Reference proteome</keyword>
<evidence type="ECO:0000313" key="2">
    <source>
        <dbReference type="Proteomes" id="UP000077623"/>
    </source>
</evidence>
<dbReference type="AlphaFoldDB" id="A0A1A9QD76"/>
<proteinExistence type="predicted"/>
<dbReference type="Proteomes" id="UP000077623">
    <property type="component" value="Unassembled WGS sequence"/>
</dbReference>
<dbReference type="RefSeq" id="WP_187150431.1">
    <property type="nucleotide sequence ID" value="NZ_LWUJ01000012.1"/>
</dbReference>